<dbReference type="EMBL" id="CP036150">
    <property type="protein sequence ID" value="QEN06735.1"/>
    <property type="molecule type" value="Genomic_DNA"/>
</dbReference>
<evidence type="ECO:0000256" key="1">
    <source>
        <dbReference type="ARBA" id="ARBA00012528"/>
    </source>
</evidence>
<dbReference type="Pfam" id="PF07696">
    <property type="entry name" value="7TMR-DISMED2"/>
    <property type="match status" value="1"/>
</dbReference>
<dbReference type="Pfam" id="PF07695">
    <property type="entry name" value="7TMR-DISM_7TM"/>
    <property type="match status" value="1"/>
</dbReference>
<evidence type="ECO:0000313" key="5">
    <source>
        <dbReference type="EMBL" id="QEN06735.1"/>
    </source>
</evidence>
<dbReference type="Gene3D" id="2.60.40.2380">
    <property type="match status" value="1"/>
</dbReference>
<feature type="transmembrane region" description="Helical" evidence="3">
    <location>
        <begin position="292"/>
        <end position="309"/>
    </location>
</feature>
<dbReference type="PANTHER" id="PTHR45138">
    <property type="entry name" value="REGULATORY COMPONENTS OF SENSORY TRANSDUCTION SYSTEM"/>
    <property type="match status" value="1"/>
</dbReference>
<keyword evidence="3" id="KW-0472">Membrane</keyword>
<accession>A0A5C1QFC2</accession>
<feature type="domain" description="GGDEF" evidence="4">
    <location>
        <begin position="420"/>
        <end position="552"/>
    </location>
</feature>
<dbReference type="InterPro" id="IPR000160">
    <property type="entry name" value="GGDEF_dom"/>
</dbReference>
<protein>
    <recommendedName>
        <fullName evidence="1">diguanylate cyclase</fullName>
        <ecNumber evidence="1">2.7.7.65</ecNumber>
    </recommendedName>
</protein>
<feature type="transmembrane region" description="Helical" evidence="3">
    <location>
        <begin position="316"/>
        <end position="340"/>
    </location>
</feature>
<keyword evidence="3" id="KW-0812">Transmembrane</keyword>
<evidence type="ECO:0000256" key="2">
    <source>
        <dbReference type="ARBA" id="ARBA00034247"/>
    </source>
</evidence>
<feature type="transmembrane region" description="Helical" evidence="3">
    <location>
        <begin position="232"/>
        <end position="251"/>
    </location>
</feature>
<dbReference type="SMART" id="SM00267">
    <property type="entry name" value="GGDEF"/>
    <property type="match status" value="1"/>
</dbReference>
<organism evidence="5 6">
    <name type="scientific">Oceanispirochaeta crateris</name>
    <dbReference type="NCBI Taxonomy" id="2518645"/>
    <lineage>
        <taxon>Bacteria</taxon>
        <taxon>Pseudomonadati</taxon>
        <taxon>Spirochaetota</taxon>
        <taxon>Spirochaetia</taxon>
        <taxon>Spirochaetales</taxon>
        <taxon>Spirochaetaceae</taxon>
        <taxon>Oceanispirochaeta</taxon>
    </lineage>
</organism>
<dbReference type="SUPFAM" id="SSF55073">
    <property type="entry name" value="Nucleotide cyclase"/>
    <property type="match status" value="1"/>
</dbReference>
<dbReference type="Gene3D" id="3.30.70.270">
    <property type="match status" value="1"/>
</dbReference>
<dbReference type="NCBIfam" id="TIGR00254">
    <property type="entry name" value="GGDEF"/>
    <property type="match status" value="1"/>
</dbReference>
<feature type="transmembrane region" description="Helical" evidence="3">
    <location>
        <begin position="167"/>
        <end position="190"/>
    </location>
</feature>
<dbReference type="RefSeq" id="WP_149484818.1">
    <property type="nucleotide sequence ID" value="NZ_CP036150.1"/>
</dbReference>
<gene>
    <name evidence="5" type="ORF">EXM22_01530</name>
</gene>
<keyword evidence="6" id="KW-1185">Reference proteome</keyword>
<dbReference type="InterPro" id="IPR050469">
    <property type="entry name" value="Diguanylate_Cyclase"/>
</dbReference>
<sequence>MKLRSIILVLLLYVSLCLILALLIETDYTNSSYGSSYLKTEAGLNLEELVKRNGMFQEMQENQYSLGYFSEDLWIRLDIPQDTTGRVLEINKPAFALTDFYFPLNDGTISHINKSEKLSFRTQSTLIPENISFNKPAYIRLQTPLAFNFELRFWDVKPFMTYILKDYIFFGIIYGILLSIVIYNMILFVILKKSSYLYFLLFGLGTILWCMITYGHIELFVTIPGVYQNRVSLPVVSLIWFNFASFMGSFLKTRIMTPKLHNIIITTKIMAVILCFLGILGFTNAGHLLDTALSYILPPFAIYISILCLKKGFQSSFWFLSGWLLFLVGTVIYALAGGLIPRNSLTLNLFASGAALSSLLLSYALADEVRILQSENSYLNCKSRSLKKISLTDNLTRLHNRASFNENLKREISRARQIGHPLALIMIDVDLFKRFNDTWGHLEGDKVLMAMGPLLSQGIRDQDFACRYGGEEFALILPGTNKQKAMETAERIRKKMEETEFPISCSDEIEHLTISLGIAVYIDIDDILTLTERADQALYRAKNLGRNRVCSS</sequence>
<dbReference type="Proteomes" id="UP000324209">
    <property type="component" value="Chromosome"/>
</dbReference>
<dbReference type="PANTHER" id="PTHR45138:SF9">
    <property type="entry name" value="DIGUANYLATE CYCLASE DGCM-RELATED"/>
    <property type="match status" value="1"/>
</dbReference>
<dbReference type="InterPro" id="IPR043128">
    <property type="entry name" value="Rev_trsase/Diguanyl_cyclase"/>
</dbReference>
<dbReference type="GO" id="GO:1902201">
    <property type="term" value="P:negative regulation of bacterial-type flagellum-dependent cell motility"/>
    <property type="evidence" value="ECO:0007669"/>
    <property type="project" value="TreeGrafter"/>
</dbReference>
<comment type="catalytic activity">
    <reaction evidence="2">
        <text>2 GTP = 3',3'-c-di-GMP + 2 diphosphate</text>
        <dbReference type="Rhea" id="RHEA:24898"/>
        <dbReference type="ChEBI" id="CHEBI:33019"/>
        <dbReference type="ChEBI" id="CHEBI:37565"/>
        <dbReference type="ChEBI" id="CHEBI:58805"/>
        <dbReference type="EC" id="2.7.7.65"/>
    </reaction>
</comment>
<keyword evidence="3" id="KW-1133">Transmembrane helix</keyword>
<feature type="transmembrane region" description="Helical" evidence="3">
    <location>
        <begin position="7"/>
        <end position="24"/>
    </location>
</feature>
<dbReference type="EC" id="2.7.7.65" evidence="1"/>
<feature type="transmembrane region" description="Helical" evidence="3">
    <location>
        <begin position="197"/>
        <end position="217"/>
    </location>
</feature>
<dbReference type="InterPro" id="IPR011622">
    <property type="entry name" value="7TMR_DISM_rcpt_extracell_dom2"/>
</dbReference>
<proteinExistence type="predicted"/>
<dbReference type="CDD" id="cd01949">
    <property type="entry name" value="GGDEF"/>
    <property type="match status" value="1"/>
</dbReference>
<feature type="transmembrane region" description="Helical" evidence="3">
    <location>
        <begin position="263"/>
        <end position="286"/>
    </location>
</feature>
<evidence type="ECO:0000313" key="6">
    <source>
        <dbReference type="Proteomes" id="UP000324209"/>
    </source>
</evidence>
<dbReference type="InterPro" id="IPR029787">
    <property type="entry name" value="Nucleotide_cyclase"/>
</dbReference>
<dbReference type="PROSITE" id="PS50887">
    <property type="entry name" value="GGDEF"/>
    <property type="match status" value="1"/>
</dbReference>
<evidence type="ECO:0000256" key="3">
    <source>
        <dbReference type="SAM" id="Phobius"/>
    </source>
</evidence>
<dbReference type="OrthoDB" id="9779586at2"/>
<dbReference type="AlphaFoldDB" id="A0A5C1QFC2"/>
<dbReference type="KEGG" id="ock:EXM22_01530"/>
<name>A0A5C1QFC2_9SPIO</name>
<dbReference type="GO" id="GO:0043709">
    <property type="term" value="P:cell adhesion involved in single-species biofilm formation"/>
    <property type="evidence" value="ECO:0007669"/>
    <property type="project" value="TreeGrafter"/>
</dbReference>
<dbReference type="GO" id="GO:0005886">
    <property type="term" value="C:plasma membrane"/>
    <property type="evidence" value="ECO:0007669"/>
    <property type="project" value="TreeGrafter"/>
</dbReference>
<dbReference type="GO" id="GO:0052621">
    <property type="term" value="F:diguanylate cyclase activity"/>
    <property type="evidence" value="ECO:0007669"/>
    <property type="project" value="UniProtKB-EC"/>
</dbReference>
<dbReference type="InterPro" id="IPR011623">
    <property type="entry name" value="7TMR_DISM_rcpt_extracell_dom1"/>
</dbReference>
<dbReference type="Pfam" id="PF00990">
    <property type="entry name" value="GGDEF"/>
    <property type="match status" value="1"/>
</dbReference>
<dbReference type="FunFam" id="3.30.70.270:FF:000001">
    <property type="entry name" value="Diguanylate cyclase domain protein"/>
    <property type="match status" value="1"/>
</dbReference>
<evidence type="ECO:0000259" key="4">
    <source>
        <dbReference type="PROSITE" id="PS50887"/>
    </source>
</evidence>
<reference evidence="5 6" key="1">
    <citation type="submission" date="2019-02" db="EMBL/GenBank/DDBJ databases">
        <title>Complete Genome Sequence and Methylome Analysis of free living Spirochaetas.</title>
        <authorList>
            <person name="Fomenkov A."/>
            <person name="Dubinina G."/>
            <person name="Leshcheva N."/>
            <person name="Mikheeva N."/>
            <person name="Grabovich M."/>
            <person name="Vincze T."/>
            <person name="Roberts R.J."/>
        </authorList>
    </citation>
    <scope>NUCLEOTIDE SEQUENCE [LARGE SCALE GENOMIC DNA]</scope>
    <source>
        <strain evidence="5 6">K2</strain>
    </source>
</reference>